<evidence type="ECO:0000313" key="2">
    <source>
        <dbReference type="Proteomes" id="UP000320300"/>
    </source>
</evidence>
<dbReference type="EMBL" id="FXTN01000001">
    <property type="protein sequence ID" value="SMO38619.1"/>
    <property type="molecule type" value="Genomic_DNA"/>
</dbReference>
<dbReference type="RefSeq" id="WP_185960352.1">
    <property type="nucleotide sequence ID" value="NZ_CBCSJO010000002.1"/>
</dbReference>
<dbReference type="AlphaFoldDB" id="A0A521AUY2"/>
<proteinExistence type="predicted"/>
<protein>
    <submittedName>
        <fullName evidence="1">Uncharacterized protein</fullName>
    </submittedName>
</protein>
<sequence length="48" mass="5380">MSIISINPANGKKIKEYAALTEEQAPAKIKQTHNAWLGWKTVLVFLNL</sequence>
<name>A0A521AUY2_9SPHI</name>
<gene>
    <name evidence="1" type="ORF">SAMN06265348_101472</name>
</gene>
<keyword evidence="2" id="KW-1185">Reference proteome</keyword>
<accession>A0A521AUY2</accession>
<reference evidence="1 2" key="1">
    <citation type="submission" date="2017-05" db="EMBL/GenBank/DDBJ databases">
        <authorList>
            <person name="Varghese N."/>
            <person name="Submissions S."/>
        </authorList>
    </citation>
    <scope>NUCLEOTIDE SEQUENCE [LARGE SCALE GENOMIC DNA]</scope>
    <source>
        <strain evidence="1 2">DSM 19036</strain>
    </source>
</reference>
<evidence type="ECO:0000313" key="1">
    <source>
        <dbReference type="EMBL" id="SMO38619.1"/>
    </source>
</evidence>
<organism evidence="1 2">
    <name type="scientific">Pedobacter westerhofensis</name>
    <dbReference type="NCBI Taxonomy" id="425512"/>
    <lineage>
        <taxon>Bacteria</taxon>
        <taxon>Pseudomonadati</taxon>
        <taxon>Bacteroidota</taxon>
        <taxon>Sphingobacteriia</taxon>
        <taxon>Sphingobacteriales</taxon>
        <taxon>Sphingobacteriaceae</taxon>
        <taxon>Pedobacter</taxon>
    </lineage>
</organism>
<dbReference type="Proteomes" id="UP000320300">
    <property type="component" value="Unassembled WGS sequence"/>
</dbReference>